<accession>A0A2U1F2E9</accession>
<keyword evidence="2" id="KW-1185">Reference proteome</keyword>
<evidence type="ECO:0000313" key="1">
    <source>
        <dbReference type="EMBL" id="PVZ06342.1"/>
    </source>
</evidence>
<comment type="caution">
    <text evidence="1">The sequence shown here is derived from an EMBL/GenBank/DDBJ whole genome shotgun (WGS) entry which is preliminary data.</text>
</comment>
<dbReference type="InterPro" id="IPR036513">
    <property type="entry name" value="STAS_dom_sf"/>
</dbReference>
<sequence length="138" mass="14843">MHNGDALIVFESDLAVAPHVRSCVDEVRAAGTQIVISHQEADGGQGVPWRLHLGGALTFFTSSGAALVLASASDPCRDVFRLDLALLEFLGLRGCTALLHGTRRFREHGGLLSIEHPRTPVRRVLRHGLVGAHNVRLG</sequence>
<dbReference type="SUPFAM" id="SSF52091">
    <property type="entry name" value="SpoIIaa-like"/>
    <property type="match status" value="1"/>
</dbReference>
<dbReference type="Gene3D" id="3.30.750.24">
    <property type="entry name" value="STAS domain"/>
    <property type="match status" value="1"/>
</dbReference>
<evidence type="ECO:0000313" key="2">
    <source>
        <dbReference type="Proteomes" id="UP000245639"/>
    </source>
</evidence>
<dbReference type="EMBL" id="QEKW01000013">
    <property type="protein sequence ID" value="PVZ06342.1"/>
    <property type="molecule type" value="Genomic_DNA"/>
</dbReference>
<name>A0A2U1F2E9_9PSEU</name>
<dbReference type="Proteomes" id="UP000245639">
    <property type="component" value="Unassembled WGS sequence"/>
</dbReference>
<proteinExistence type="predicted"/>
<protein>
    <submittedName>
        <fullName evidence="1">Uncharacterized protein</fullName>
    </submittedName>
</protein>
<reference evidence="1 2" key="1">
    <citation type="submission" date="2018-04" db="EMBL/GenBank/DDBJ databases">
        <title>Genomic Encyclopedia of Type Strains, Phase IV (KMG-IV): sequencing the most valuable type-strain genomes for metagenomic binning, comparative biology and taxonomic classification.</title>
        <authorList>
            <person name="Goeker M."/>
        </authorList>
    </citation>
    <scope>NUCLEOTIDE SEQUENCE [LARGE SCALE GENOMIC DNA]</scope>
    <source>
        <strain evidence="1 2">DSM 45771</strain>
    </source>
</reference>
<organism evidence="1 2">
    <name type="scientific">Actinomycetospora cinnamomea</name>
    <dbReference type="NCBI Taxonomy" id="663609"/>
    <lineage>
        <taxon>Bacteria</taxon>
        <taxon>Bacillati</taxon>
        <taxon>Actinomycetota</taxon>
        <taxon>Actinomycetes</taxon>
        <taxon>Pseudonocardiales</taxon>
        <taxon>Pseudonocardiaceae</taxon>
        <taxon>Actinomycetospora</taxon>
    </lineage>
</organism>
<gene>
    <name evidence="1" type="ORF">C8D89_11380</name>
</gene>
<dbReference type="AlphaFoldDB" id="A0A2U1F2E9"/>